<protein>
    <submittedName>
        <fullName evidence="2">Serine kinase</fullName>
    </submittedName>
</protein>
<dbReference type="PATRIC" id="fig|1612624.7.peg.6007"/>
<dbReference type="InterPro" id="IPR011104">
    <property type="entry name" value="Hpr_kin/Pase_C"/>
</dbReference>
<gene>
    <name evidence="2" type="ORF">ADU59_20165</name>
</gene>
<accession>A0A1C7NX24</accession>
<keyword evidence="2" id="KW-0808">Transferase</keyword>
<dbReference type="GO" id="GO:0005524">
    <property type="term" value="F:ATP binding"/>
    <property type="evidence" value="ECO:0007669"/>
    <property type="project" value="InterPro"/>
</dbReference>
<dbReference type="STRING" id="1612624.ADU59_20165"/>
<proteinExistence type="predicted"/>
<dbReference type="GO" id="GO:0000155">
    <property type="term" value="F:phosphorelay sensor kinase activity"/>
    <property type="evidence" value="ECO:0007669"/>
    <property type="project" value="InterPro"/>
</dbReference>
<dbReference type="CDD" id="cd01918">
    <property type="entry name" value="HprK_C"/>
    <property type="match status" value="1"/>
</dbReference>
<evidence type="ECO:0000313" key="3">
    <source>
        <dbReference type="Proteomes" id="UP000093111"/>
    </source>
</evidence>
<reference evidence="2 3" key="1">
    <citation type="journal article" date="2016" name="Syst. Appl. Microbiol.">
        <title>Pararhizobium polonicum sp. nov. isolated from tumors on stone fruit rootstocks.</title>
        <authorList>
            <person name="Pulawska J."/>
            <person name="Kuzmanovic N."/>
            <person name="Willems A."/>
            <person name="Pothier J.F."/>
        </authorList>
    </citation>
    <scope>NUCLEOTIDE SEQUENCE [LARGE SCALE GENOMIC DNA]</scope>
    <source>
        <strain evidence="2 3">F5.1</strain>
    </source>
</reference>
<dbReference type="InterPro" id="IPR027417">
    <property type="entry name" value="P-loop_NTPase"/>
</dbReference>
<evidence type="ECO:0000313" key="2">
    <source>
        <dbReference type="EMBL" id="OBZ93567.1"/>
    </source>
</evidence>
<dbReference type="GO" id="GO:0006109">
    <property type="term" value="P:regulation of carbohydrate metabolic process"/>
    <property type="evidence" value="ECO:0007669"/>
    <property type="project" value="InterPro"/>
</dbReference>
<dbReference type="SUPFAM" id="SSF53795">
    <property type="entry name" value="PEP carboxykinase-like"/>
    <property type="match status" value="1"/>
</dbReference>
<dbReference type="OrthoDB" id="8326226at2"/>
<sequence length="155" mass="16220">MTGQAANVHATAVVLGTRGFLFVGPSGAGKTTLALSCLTAARNSGLFAALVSDDQVLISMRNGRAVARRPASIAGLAEIRGAGIVAVESVPAAVMDFAILPVKPPFEPRMPPENETFLLPSGDFLPLKRLPLAEGLNSFEILRLILPQNADFQGQ</sequence>
<dbReference type="Gene3D" id="3.40.50.300">
    <property type="entry name" value="P-loop containing nucleotide triphosphate hydrolases"/>
    <property type="match status" value="1"/>
</dbReference>
<comment type="caution">
    <text evidence="2">The sequence shown here is derived from an EMBL/GenBank/DDBJ whole genome shotgun (WGS) entry which is preliminary data.</text>
</comment>
<evidence type="ECO:0000259" key="1">
    <source>
        <dbReference type="Pfam" id="PF07475"/>
    </source>
</evidence>
<dbReference type="AlphaFoldDB" id="A0A1C7NX24"/>
<keyword evidence="2" id="KW-0418">Kinase</keyword>
<organism evidence="2 3">
    <name type="scientific">Pararhizobium polonicum</name>
    <dbReference type="NCBI Taxonomy" id="1612624"/>
    <lineage>
        <taxon>Bacteria</taxon>
        <taxon>Pseudomonadati</taxon>
        <taxon>Pseudomonadota</taxon>
        <taxon>Alphaproteobacteria</taxon>
        <taxon>Hyphomicrobiales</taxon>
        <taxon>Rhizobiaceae</taxon>
        <taxon>Rhizobium/Agrobacterium group</taxon>
        <taxon>Pararhizobium</taxon>
    </lineage>
</organism>
<feature type="domain" description="HPr kinase/phosphorylase C-terminal" evidence="1">
    <location>
        <begin position="6"/>
        <end position="89"/>
    </location>
</feature>
<dbReference type="Proteomes" id="UP000093111">
    <property type="component" value="Unassembled WGS sequence"/>
</dbReference>
<dbReference type="Pfam" id="PF07475">
    <property type="entry name" value="Hpr_kinase_C"/>
    <property type="match status" value="1"/>
</dbReference>
<keyword evidence="3" id="KW-1185">Reference proteome</keyword>
<dbReference type="EMBL" id="LGLV01000013">
    <property type="protein sequence ID" value="OBZ93567.1"/>
    <property type="molecule type" value="Genomic_DNA"/>
</dbReference>
<name>A0A1C7NX24_9HYPH</name>
<dbReference type="RefSeq" id="WP_068955954.1">
    <property type="nucleotide sequence ID" value="NZ_LGLV01000013.1"/>
</dbReference>